<protein>
    <submittedName>
        <fullName evidence="1">Uncharacterized protein</fullName>
    </submittedName>
</protein>
<sequence length="215" mass="24334">MFRDYDTSTALTRTMTPMQLGRALHFLGLDVGSEDCRLLAKKFADPVTKYVNYAALCESIDPMFQASAPVKDLTQQSGEEDAGPPPKIGDFVKPAQRCDWDAISTPIAKSSGDSAALETLMARIRHLVLVNRIRLKGFFEDFDPLRIFTLPELEKRPLVRVPPQEIFLVPKPGFGDWSSATEEMRENYEHGMRALRRTVLERSLQLKPEFLAFDK</sequence>
<name>A0A3P6V793_DIBLA</name>
<accession>A0A3P6V793</accession>
<keyword evidence="2" id="KW-1185">Reference proteome</keyword>
<dbReference type="OrthoDB" id="272072at2759"/>
<reference evidence="1 2" key="1">
    <citation type="submission" date="2018-11" db="EMBL/GenBank/DDBJ databases">
        <authorList>
            <consortium name="Pathogen Informatics"/>
        </authorList>
    </citation>
    <scope>NUCLEOTIDE SEQUENCE [LARGE SCALE GENOMIC DNA]</scope>
</reference>
<evidence type="ECO:0000313" key="2">
    <source>
        <dbReference type="Proteomes" id="UP000281553"/>
    </source>
</evidence>
<dbReference type="Proteomes" id="UP000281553">
    <property type="component" value="Unassembled WGS sequence"/>
</dbReference>
<dbReference type="AlphaFoldDB" id="A0A3P6V793"/>
<gene>
    <name evidence="1" type="ORF">DILT_LOCUS4140</name>
</gene>
<dbReference type="EMBL" id="UYRU01044903">
    <property type="protein sequence ID" value="VDK88088.1"/>
    <property type="molecule type" value="Genomic_DNA"/>
</dbReference>
<evidence type="ECO:0000313" key="1">
    <source>
        <dbReference type="EMBL" id="VDK88088.1"/>
    </source>
</evidence>
<organism evidence="1 2">
    <name type="scientific">Dibothriocephalus latus</name>
    <name type="common">Fish tapeworm</name>
    <name type="synonym">Diphyllobothrium latum</name>
    <dbReference type="NCBI Taxonomy" id="60516"/>
    <lineage>
        <taxon>Eukaryota</taxon>
        <taxon>Metazoa</taxon>
        <taxon>Spiralia</taxon>
        <taxon>Lophotrochozoa</taxon>
        <taxon>Platyhelminthes</taxon>
        <taxon>Cestoda</taxon>
        <taxon>Eucestoda</taxon>
        <taxon>Diphyllobothriidea</taxon>
        <taxon>Diphyllobothriidae</taxon>
        <taxon>Dibothriocephalus</taxon>
    </lineage>
</organism>
<proteinExistence type="predicted"/>